<evidence type="ECO:0000313" key="2">
    <source>
        <dbReference type="EMBL" id="KAG0148138.1"/>
    </source>
</evidence>
<feature type="compositionally biased region" description="Basic and acidic residues" evidence="1">
    <location>
        <begin position="242"/>
        <end position="263"/>
    </location>
</feature>
<name>A0A9P6NLC5_9BASI</name>
<reference evidence="2" key="1">
    <citation type="submission" date="2013-11" db="EMBL/GenBank/DDBJ databases">
        <title>Genome sequence of the fusiform rust pathogen reveals effectors for host alternation and coevolution with pine.</title>
        <authorList>
            <consortium name="DOE Joint Genome Institute"/>
            <person name="Smith K."/>
            <person name="Pendleton A."/>
            <person name="Kubisiak T."/>
            <person name="Anderson C."/>
            <person name="Salamov A."/>
            <person name="Aerts A."/>
            <person name="Riley R."/>
            <person name="Clum A."/>
            <person name="Lindquist E."/>
            <person name="Ence D."/>
            <person name="Campbell M."/>
            <person name="Kronenberg Z."/>
            <person name="Feau N."/>
            <person name="Dhillon B."/>
            <person name="Hamelin R."/>
            <person name="Burleigh J."/>
            <person name="Smith J."/>
            <person name="Yandell M."/>
            <person name="Nelson C."/>
            <person name="Grigoriev I."/>
            <person name="Davis J."/>
        </authorList>
    </citation>
    <scope>NUCLEOTIDE SEQUENCE</scope>
    <source>
        <strain evidence="2">G11</strain>
    </source>
</reference>
<dbReference type="Proteomes" id="UP000886653">
    <property type="component" value="Unassembled WGS sequence"/>
</dbReference>
<evidence type="ECO:0000313" key="3">
    <source>
        <dbReference type="Proteomes" id="UP000886653"/>
    </source>
</evidence>
<feature type="compositionally biased region" description="Low complexity" evidence="1">
    <location>
        <begin position="231"/>
        <end position="241"/>
    </location>
</feature>
<comment type="caution">
    <text evidence="2">The sequence shown here is derived from an EMBL/GenBank/DDBJ whole genome shotgun (WGS) entry which is preliminary data.</text>
</comment>
<organism evidence="2 3">
    <name type="scientific">Cronartium quercuum f. sp. fusiforme G11</name>
    <dbReference type="NCBI Taxonomy" id="708437"/>
    <lineage>
        <taxon>Eukaryota</taxon>
        <taxon>Fungi</taxon>
        <taxon>Dikarya</taxon>
        <taxon>Basidiomycota</taxon>
        <taxon>Pucciniomycotina</taxon>
        <taxon>Pucciniomycetes</taxon>
        <taxon>Pucciniales</taxon>
        <taxon>Coleosporiaceae</taxon>
        <taxon>Cronartium</taxon>
    </lineage>
</organism>
<evidence type="ECO:0000256" key="1">
    <source>
        <dbReference type="SAM" id="MobiDB-lite"/>
    </source>
</evidence>
<feature type="region of interest" description="Disordered" evidence="1">
    <location>
        <begin position="133"/>
        <end position="160"/>
    </location>
</feature>
<proteinExistence type="predicted"/>
<protein>
    <submittedName>
        <fullName evidence="2">Uncharacterized protein</fullName>
    </submittedName>
</protein>
<sequence length="278" mass="30951">QIFEKDVQFGLKPEDRDALLKGREAMIRYTRYGFMIGAMIAPIPLFRGKYAINGLANLPPLISRTTKKPDIEAIKSRMWWVTKSVAVTTVGSGIGTWTGFYLGLWKMEKAVDAVPGGRQRVERAFELARQDLGIPSAPEGASSPNLQRPSSDPNDPSTIFVPDEEFYQQQTFGNQDFQPTTPSSPYTPPPPRSSSSSPASVTSRWEELRREKGVGPSTWDTIRQQRAKTTPDSSSNSQSEPSDPREAERRAFEELLERERRISSGEPGASIAGSQRWS</sequence>
<feature type="non-terminal residue" evidence="2">
    <location>
        <position position="1"/>
    </location>
</feature>
<keyword evidence="3" id="KW-1185">Reference proteome</keyword>
<dbReference type="EMBL" id="MU167240">
    <property type="protein sequence ID" value="KAG0148138.1"/>
    <property type="molecule type" value="Genomic_DNA"/>
</dbReference>
<feature type="compositionally biased region" description="Low complexity" evidence="1">
    <location>
        <begin position="193"/>
        <end position="203"/>
    </location>
</feature>
<feature type="compositionally biased region" description="Polar residues" evidence="1">
    <location>
        <begin position="218"/>
        <end position="230"/>
    </location>
</feature>
<dbReference type="AlphaFoldDB" id="A0A9P6NLC5"/>
<feature type="region of interest" description="Disordered" evidence="1">
    <location>
        <begin position="173"/>
        <end position="278"/>
    </location>
</feature>
<feature type="compositionally biased region" description="Polar residues" evidence="1">
    <location>
        <begin position="142"/>
        <end position="157"/>
    </location>
</feature>
<dbReference type="OrthoDB" id="2506963at2759"/>
<feature type="compositionally biased region" description="Basic and acidic residues" evidence="1">
    <location>
        <begin position="204"/>
        <end position="213"/>
    </location>
</feature>
<accession>A0A9P6NLC5</accession>
<gene>
    <name evidence="2" type="ORF">CROQUDRAFT_41834</name>
</gene>